<evidence type="ECO:0000313" key="1">
    <source>
        <dbReference type="EMBL" id="CAB4029523.1"/>
    </source>
</evidence>
<reference evidence="1" key="1">
    <citation type="submission" date="2020-04" db="EMBL/GenBank/DDBJ databases">
        <authorList>
            <person name="Alioto T."/>
            <person name="Alioto T."/>
            <person name="Gomez Garrido J."/>
        </authorList>
    </citation>
    <scope>NUCLEOTIDE SEQUENCE</scope>
    <source>
        <strain evidence="1">A484AB</strain>
    </source>
</reference>
<dbReference type="AlphaFoldDB" id="A0A6S7KN22"/>
<comment type="caution">
    <text evidence="1">The sequence shown here is derived from an EMBL/GenBank/DDBJ whole genome shotgun (WGS) entry which is preliminary data.</text>
</comment>
<dbReference type="Proteomes" id="UP001152795">
    <property type="component" value="Unassembled WGS sequence"/>
</dbReference>
<protein>
    <submittedName>
        <fullName evidence="1">Uncharacterized protein</fullName>
    </submittedName>
</protein>
<evidence type="ECO:0000313" key="2">
    <source>
        <dbReference type="Proteomes" id="UP001152795"/>
    </source>
</evidence>
<dbReference type="OrthoDB" id="5989105at2759"/>
<organism evidence="1 2">
    <name type="scientific">Paramuricea clavata</name>
    <name type="common">Red gorgonian</name>
    <name type="synonym">Violescent sea-whip</name>
    <dbReference type="NCBI Taxonomy" id="317549"/>
    <lineage>
        <taxon>Eukaryota</taxon>
        <taxon>Metazoa</taxon>
        <taxon>Cnidaria</taxon>
        <taxon>Anthozoa</taxon>
        <taxon>Octocorallia</taxon>
        <taxon>Malacalcyonacea</taxon>
        <taxon>Plexauridae</taxon>
        <taxon>Paramuricea</taxon>
    </lineage>
</organism>
<keyword evidence="2" id="KW-1185">Reference proteome</keyword>
<accession>A0A6S7KN22</accession>
<name>A0A6S7KN22_PARCT</name>
<dbReference type="EMBL" id="CACRXK020016227">
    <property type="protein sequence ID" value="CAB4029523.1"/>
    <property type="molecule type" value="Genomic_DNA"/>
</dbReference>
<sequence length="403" mass="45231">MKKKDNGPTHQEYTSVRDYLLTIICINNGSRSGSLANMTLEEFQNAHQDGDDYVVKVKKHKTFTTHGPAHIVMPTAIYMWLGIFVSNFRNKLGEVDKGDNAPVFLSWNLHPVNSSHIGKQMGSCWGKVFGKEASGGGATAFRKAAVSAVQEHDEEARGNLASLMDHCKETADKFYMLQQKSKQATVAARSLMRIMHSRKCNETQAAATPHRWTAEQEKVLSDVFAEEIKEQNITLQKVEQLIKDHPVLKDFSATKIRDKVRYMYNDIVPSAMVPPQEEETSGDRLARLGILANDIGKASSTNPKRKRNAKTASCDSEYTPSLFSATKTSTSDRAGKLFDEKSTEDFKKIFSDLITTHKPIKKAVVMEIMKNSSLKHLAKNFTQLQIVDKVRTEKKKFQQGNTK</sequence>
<proteinExistence type="predicted"/>
<gene>
    <name evidence="1" type="ORF">PACLA_8A003564</name>
</gene>